<reference evidence="7" key="1">
    <citation type="submission" date="2025-08" db="UniProtKB">
        <authorList>
            <consortium name="RefSeq"/>
        </authorList>
    </citation>
    <scope>IDENTIFICATION</scope>
    <source>
        <strain evidence="7">OHB3-1</strain>
    </source>
</reference>
<keyword evidence="2" id="KW-0378">Hydrolase</keyword>
<dbReference type="GO" id="GO:0016788">
    <property type="term" value="F:hydrolase activity, acting on ester bonds"/>
    <property type="evidence" value="ECO:0007669"/>
    <property type="project" value="InterPro"/>
</dbReference>
<dbReference type="SUPFAM" id="SSF52266">
    <property type="entry name" value="SGNH hydrolase"/>
    <property type="match status" value="1"/>
</dbReference>
<dbReference type="Proteomes" id="UP000504603">
    <property type="component" value="Unplaced"/>
</dbReference>
<dbReference type="KEGG" id="mcha:111005821"/>
<keyword evidence="3" id="KW-0442">Lipid degradation</keyword>
<dbReference type="PANTHER" id="PTHR46020">
    <property type="entry name" value="OSJNBB0059K02.9 PROTEIN"/>
    <property type="match status" value="1"/>
</dbReference>
<name>A0A6J1BY90_MOMCH</name>
<dbReference type="GeneID" id="111005821"/>
<dbReference type="RefSeq" id="XP_022133148.1">
    <property type="nucleotide sequence ID" value="XM_022277456.1"/>
</dbReference>
<keyword evidence="5" id="KW-0732">Signal</keyword>
<dbReference type="InterPro" id="IPR001087">
    <property type="entry name" value="GDSL"/>
</dbReference>
<accession>A0A6J1BY90</accession>
<keyword evidence="4" id="KW-0443">Lipid metabolism</keyword>
<evidence type="ECO:0000256" key="5">
    <source>
        <dbReference type="SAM" id="SignalP"/>
    </source>
</evidence>
<dbReference type="Pfam" id="PF00657">
    <property type="entry name" value="Lipase_GDSL"/>
    <property type="match status" value="1"/>
</dbReference>
<organism evidence="6 7">
    <name type="scientific">Momordica charantia</name>
    <name type="common">Bitter gourd</name>
    <name type="synonym">Balsam pear</name>
    <dbReference type="NCBI Taxonomy" id="3673"/>
    <lineage>
        <taxon>Eukaryota</taxon>
        <taxon>Viridiplantae</taxon>
        <taxon>Streptophyta</taxon>
        <taxon>Embryophyta</taxon>
        <taxon>Tracheophyta</taxon>
        <taxon>Spermatophyta</taxon>
        <taxon>Magnoliopsida</taxon>
        <taxon>eudicotyledons</taxon>
        <taxon>Gunneridae</taxon>
        <taxon>Pentapetalae</taxon>
        <taxon>rosids</taxon>
        <taxon>fabids</taxon>
        <taxon>Cucurbitales</taxon>
        <taxon>Cucurbitaceae</taxon>
        <taxon>Momordiceae</taxon>
        <taxon>Momordica</taxon>
    </lineage>
</organism>
<evidence type="ECO:0000256" key="4">
    <source>
        <dbReference type="ARBA" id="ARBA00023098"/>
    </source>
</evidence>
<proteinExistence type="inferred from homology"/>
<evidence type="ECO:0000256" key="1">
    <source>
        <dbReference type="ARBA" id="ARBA00008668"/>
    </source>
</evidence>
<sequence>MESVKLFLPLLFIISLVAGQGLAHHYSLRRSFEAINKLFVFGDSYVDTGNVIDGDLVSKYPNGITWPGKPAGRYSDGYVLTDYFASFLGLKFPIPYVQLHDVVMHIDGVNFAFGGSGVFTTIFPVPKLTDQIDFFQGFIDNSTLTPQYIDSSIALVSVSGNDYMTYFVNHIFDWTRLVMGLKPFIRSMVNTIRDDLKRIHSLGVKKVVVTTLGPLECVPMTTMFLEYERCVTILNLVVDYHNSLLQEAVTKLNNETNTDDPSFSILDLHAAFSSIIQNKGYPKGNITFSTPLEPCNKLVTEQGVMRYKLCEDPKSAFYWDFAHITHQGWLAAFSYLTDTLNKSHQIT</sequence>
<gene>
    <name evidence="7" type="primary">LOC111005821</name>
</gene>
<keyword evidence="6" id="KW-1185">Reference proteome</keyword>
<dbReference type="PANTHER" id="PTHR46020:SF32">
    <property type="entry name" value="GDSL ESTERASE_LIPASE"/>
    <property type="match status" value="1"/>
</dbReference>
<protein>
    <submittedName>
        <fullName evidence="7">GDSL esterase/lipase At5g03610-like</fullName>
    </submittedName>
</protein>
<comment type="similarity">
    <text evidence="1">Belongs to the 'GDSL' lipolytic enzyme family.</text>
</comment>
<dbReference type="OrthoDB" id="1600564at2759"/>
<dbReference type="GO" id="GO:0016042">
    <property type="term" value="P:lipid catabolic process"/>
    <property type="evidence" value="ECO:0007669"/>
    <property type="project" value="UniProtKB-KW"/>
</dbReference>
<feature type="signal peptide" evidence="5">
    <location>
        <begin position="1"/>
        <end position="23"/>
    </location>
</feature>
<dbReference type="Gene3D" id="3.40.50.1110">
    <property type="entry name" value="SGNH hydrolase"/>
    <property type="match status" value="1"/>
</dbReference>
<feature type="chain" id="PRO_5027035827" evidence="5">
    <location>
        <begin position="24"/>
        <end position="347"/>
    </location>
</feature>
<dbReference type="InterPro" id="IPR036514">
    <property type="entry name" value="SGNH_hydro_sf"/>
</dbReference>
<dbReference type="AlphaFoldDB" id="A0A6J1BY90"/>
<evidence type="ECO:0000313" key="7">
    <source>
        <dbReference type="RefSeq" id="XP_022133148.1"/>
    </source>
</evidence>
<evidence type="ECO:0000256" key="3">
    <source>
        <dbReference type="ARBA" id="ARBA00022963"/>
    </source>
</evidence>
<evidence type="ECO:0000313" key="6">
    <source>
        <dbReference type="Proteomes" id="UP000504603"/>
    </source>
</evidence>
<evidence type="ECO:0000256" key="2">
    <source>
        <dbReference type="ARBA" id="ARBA00022801"/>
    </source>
</evidence>